<keyword evidence="6 7" id="KW-0472">Membrane</keyword>
<feature type="transmembrane region" description="Helical" evidence="7">
    <location>
        <begin position="20"/>
        <end position="42"/>
    </location>
</feature>
<dbReference type="GO" id="GO:0140359">
    <property type="term" value="F:ABC-type transporter activity"/>
    <property type="evidence" value="ECO:0007669"/>
    <property type="project" value="InterPro"/>
</dbReference>
<keyword evidence="2 7" id="KW-0812">Transmembrane</keyword>
<protein>
    <submittedName>
        <fullName evidence="10">Cyclic peptide export ABC transporter</fullName>
    </submittedName>
</protein>
<evidence type="ECO:0000256" key="4">
    <source>
        <dbReference type="ARBA" id="ARBA00022840"/>
    </source>
</evidence>
<feature type="transmembrane region" description="Helical" evidence="7">
    <location>
        <begin position="72"/>
        <end position="96"/>
    </location>
</feature>
<sequence>MRNKKSSIVSLLFNFSPKLLFISVVIGALSGALYSLIIPLAISGIEATETRPDSASALNFLNADMFSGNQGMLFFTMVGFILFTKALSVILVNNIAKSATAELKVKIVKKINTMKLDDVENLGFSRLLNILTDDVNRVAGAATAIPMVVVSTVTIIGMLGYLAFLNVIVFFVVLAAIFFGIFLFQIPVGMVQGLYQQARKLKDTIQEGIQGLVYGAFELKLDERKSKNYIKEEIIEPQEKSVKLEKIGDAIIHLAGTSSDLLSFFIIGGIVFILPAYIELPVANSFGIVMALLYIAGPVAGILGMLQQMEMGKVALKRIHELEDCEEEKYPETSTSITQWSKYSVQGISYQYDKKGLDSPFSLKPVSLSFERGQINFIVGGNGSGKSTLSKLLSLHYRSFSGKIFFDNIRLTDENICFAREKISVIYSDYFLFRKLYRQHSEADEMKVNAYLHALGLAGKTEFVDGYFTTTDLSDGQRRRLALLVALIEDKDIYIFDEWAADQDPVFKSVFYQKILPDMKKDNKLVIVITHDDRYFDCADRVIFMEDGALVDVKQVQPSKTTVHALSQREGDFILDDVTAT</sequence>
<dbReference type="AlphaFoldDB" id="A0AAE9Z9G3"/>
<gene>
    <name evidence="10" type="ORF">SG34_031140</name>
</gene>
<dbReference type="SUPFAM" id="SSF52540">
    <property type="entry name" value="P-loop containing nucleoside triphosphate hydrolases"/>
    <property type="match status" value="1"/>
</dbReference>
<evidence type="ECO:0000256" key="2">
    <source>
        <dbReference type="ARBA" id="ARBA00022692"/>
    </source>
</evidence>
<reference evidence="10 11" key="1">
    <citation type="journal article" date="2015" name="Genome Announc.">
        <title>Draft Genome Sequences of Marine Isolates of Thalassomonas viridans and Thalassomonas actiniarum.</title>
        <authorList>
            <person name="Olonade I."/>
            <person name="van Zyl L.J."/>
            <person name="Trindade M."/>
        </authorList>
    </citation>
    <scope>NUCLEOTIDE SEQUENCE [LARGE SCALE GENOMIC DNA]</scope>
    <source>
        <strain evidence="10 11">XOM25</strain>
    </source>
</reference>
<keyword evidence="3" id="KW-0547">Nucleotide-binding</keyword>
<evidence type="ECO:0000256" key="6">
    <source>
        <dbReference type="ARBA" id="ARBA00023136"/>
    </source>
</evidence>
<keyword evidence="4" id="KW-0067">ATP-binding</keyword>
<organism evidence="10 11">
    <name type="scientific">Thalassomonas viridans</name>
    <dbReference type="NCBI Taxonomy" id="137584"/>
    <lineage>
        <taxon>Bacteria</taxon>
        <taxon>Pseudomonadati</taxon>
        <taxon>Pseudomonadota</taxon>
        <taxon>Gammaproteobacteria</taxon>
        <taxon>Alteromonadales</taxon>
        <taxon>Colwelliaceae</taxon>
        <taxon>Thalassomonas</taxon>
    </lineage>
</organism>
<dbReference type="SUPFAM" id="SSF90123">
    <property type="entry name" value="ABC transporter transmembrane region"/>
    <property type="match status" value="1"/>
</dbReference>
<dbReference type="GO" id="GO:0034040">
    <property type="term" value="F:ATPase-coupled lipid transmembrane transporter activity"/>
    <property type="evidence" value="ECO:0007669"/>
    <property type="project" value="TreeGrafter"/>
</dbReference>
<dbReference type="KEGG" id="tvd:SG34_031140"/>
<dbReference type="PANTHER" id="PTHR24221:SF654">
    <property type="entry name" value="ATP-BINDING CASSETTE SUB-FAMILY B MEMBER 6"/>
    <property type="match status" value="1"/>
</dbReference>
<dbReference type="PROSITE" id="PS50929">
    <property type="entry name" value="ABC_TM1F"/>
    <property type="match status" value="1"/>
</dbReference>
<dbReference type="GO" id="GO:0005524">
    <property type="term" value="F:ATP binding"/>
    <property type="evidence" value="ECO:0007669"/>
    <property type="project" value="UniProtKB-KW"/>
</dbReference>
<keyword evidence="11" id="KW-1185">Reference proteome</keyword>
<evidence type="ECO:0000256" key="7">
    <source>
        <dbReference type="SAM" id="Phobius"/>
    </source>
</evidence>
<dbReference type="GO" id="GO:1904680">
    <property type="term" value="F:peptide transmembrane transporter activity"/>
    <property type="evidence" value="ECO:0007669"/>
    <property type="project" value="InterPro"/>
</dbReference>
<dbReference type="PANTHER" id="PTHR24221">
    <property type="entry name" value="ATP-BINDING CASSETTE SUB-FAMILY B"/>
    <property type="match status" value="1"/>
</dbReference>
<dbReference type="SMART" id="SM00382">
    <property type="entry name" value="AAA"/>
    <property type="match status" value="1"/>
</dbReference>
<evidence type="ECO:0000259" key="9">
    <source>
        <dbReference type="PROSITE" id="PS50929"/>
    </source>
</evidence>
<feature type="domain" description="ABC transmembrane type-1" evidence="9">
    <location>
        <begin position="19"/>
        <end position="311"/>
    </location>
</feature>
<feature type="domain" description="ABC transporter" evidence="8">
    <location>
        <begin position="343"/>
        <end position="572"/>
    </location>
</feature>
<comment type="subcellular location">
    <subcellularLocation>
        <location evidence="1">Cell membrane</location>
        <topology evidence="1">Multi-pass membrane protein</topology>
    </subcellularLocation>
</comment>
<evidence type="ECO:0000313" key="11">
    <source>
        <dbReference type="Proteomes" id="UP000032352"/>
    </source>
</evidence>
<dbReference type="GO" id="GO:0005886">
    <property type="term" value="C:plasma membrane"/>
    <property type="evidence" value="ECO:0007669"/>
    <property type="project" value="UniProtKB-SubCell"/>
</dbReference>
<dbReference type="Gene3D" id="3.40.50.300">
    <property type="entry name" value="P-loop containing nucleotide triphosphate hydrolases"/>
    <property type="match status" value="1"/>
</dbReference>
<reference evidence="10 11" key="2">
    <citation type="journal article" date="2022" name="Mar. Drugs">
        <title>Bioassay-Guided Fractionation Leads to the Detection of Cholic Acid Generated by the Rare Thalassomonas sp.</title>
        <authorList>
            <person name="Pheiffer F."/>
            <person name="Schneider Y.K."/>
            <person name="Hansen E.H."/>
            <person name="Andersen J.H."/>
            <person name="Isaksson J."/>
            <person name="Busche T."/>
            <person name="R C."/>
            <person name="Kalinowski J."/>
            <person name="Zyl L.V."/>
            <person name="Trindade M."/>
        </authorList>
    </citation>
    <scope>NUCLEOTIDE SEQUENCE [LARGE SCALE GENOMIC DNA]</scope>
    <source>
        <strain evidence="10 11">XOM25</strain>
    </source>
</reference>
<feature type="transmembrane region" description="Helical" evidence="7">
    <location>
        <begin position="168"/>
        <end position="191"/>
    </location>
</feature>
<evidence type="ECO:0000256" key="1">
    <source>
        <dbReference type="ARBA" id="ARBA00004651"/>
    </source>
</evidence>
<feature type="transmembrane region" description="Helical" evidence="7">
    <location>
        <begin position="284"/>
        <end position="306"/>
    </location>
</feature>
<evidence type="ECO:0000259" key="8">
    <source>
        <dbReference type="PROSITE" id="PS50893"/>
    </source>
</evidence>
<dbReference type="InterPro" id="IPR003439">
    <property type="entry name" value="ABC_transporter-like_ATP-bd"/>
</dbReference>
<dbReference type="InterPro" id="IPR011527">
    <property type="entry name" value="ABC1_TM_dom"/>
</dbReference>
<accession>A0AAE9Z9G3</accession>
<feature type="transmembrane region" description="Helical" evidence="7">
    <location>
        <begin position="138"/>
        <end position="162"/>
    </location>
</feature>
<proteinExistence type="predicted"/>
<evidence type="ECO:0000256" key="5">
    <source>
        <dbReference type="ARBA" id="ARBA00022989"/>
    </source>
</evidence>
<dbReference type="InterPro" id="IPR039421">
    <property type="entry name" value="Type_1_exporter"/>
</dbReference>
<keyword evidence="5 7" id="KW-1133">Transmembrane helix</keyword>
<name>A0AAE9Z9G3_9GAMM</name>
<feature type="transmembrane region" description="Helical" evidence="7">
    <location>
        <begin position="261"/>
        <end position="278"/>
    </location>
</feature>
<dbReference type="EMBL" id="CP059734">
    <property type="protein sequence ID" value="WDE09221.1"/>
    <property type="molecule type" value="Genomic_DNA"/>
</dbReference>
<dbReference type="NCBIfam" id="TIGR01194">
    <property type="entry name" value="cyc_pep_trnsptr"/>
    <property type="match status" value="1"/>
</dbReference>
<dbReference type="InterPro" id="IPR005898">
    <property type="entry name" value="Cyc_pep_transpt_SyrD/YojI"/>
</dbReference>
<dbReference type="Pfam" id="PF00005">
    <property type="entry name" value="ABC_tran"/>
    <property type="match status" value="1"/>
</dbReference>
<dbReference type="Gene3D" id="1.20.1560.10">
    <property type="entry name" value="ABC transporter type 1, transmembrane domain"/>
    <property type="match status" value="1"/>
</dbReference>
<dbReference type="InterPro" id="IPR036640">
    <property type="entry name" value="ABC1_TM_sf"/>
</dbReference>
<dbReference type="Proteomes" id="UP000032352">
    <property type="component" value="Chromosome pTvir"/>
</dbReference>
<dbReference type="InterPro" id="IPR003593">
    <property type="entry name" value="AAA+_ATPase"/>
</dbReference>
<dbReference type="InterPro" id="IPR027417">
    <property type="entry name" value="P-loop_NTPase"/>
</dbReference>
<dbReference type="PROSITE" id="PS50893">
    <property type="entry name" value="ABC_TRANSPORTER_2"/>
    <property type="match status" value="1"/>
</dbReference>
<dbReference type="GO" id="GO:0016887">
    <property type="term" value="F:ATP hydrolysis activity"/>
    <property type="evidence" value="ECO:0007669"/>
    <property type="project" value="InterPro"/>
</dbReference>
<evidence type="ECO:0000256" key="3">
    <source>
        <dbReference type="ARBA" id="ARBA00022741"/>
    </source>
</evidence>
<dbReference type="RefSeq" id="WP_044841069.1">
    <property type="nucleotide sequence ID" value="NZ_CP059734.1"/>
</dbReference>
<evidence type="ECO:0000313" key="10">
    <source>
        <dbReference type="EMBL" id="WDE09221.1"/>
    </source>
</evidence>
<dbReference type="GO" id="GO:0015833">
    <property type="term" value="P:peptide transport"/>
    <property type="evidence" value="ECO:0007669"/>
    <property type="project" value="InterPro"/>
</dbReference>